<accession>A0AAD8KF12</accession>
<keyword evidence="2" id="KW-1185">Reference proteome</keyword>
<evidence type="ECO:0000313" key="2">
    <source>
        <dbReference type="Proteomes" id="UP001229421"/>
    </source>
</evidence>
<dbReference type="EMBL" id="JAUHHV010000007">
    <property type="protein sequence ID" value="KAK1419262.1"/>
    <property type="molecule type" value="Genomic_DNA"/>
</dbReference>
<proteinExistence type="predicted"/>
<name>A0AAD8KF12_TARER</name>
<comment type="caution">
    <text evidence="1">The sequence shown here is derived from an EMBL/GenBank/DDBJ whole genome shotgun (WGS) entry which is preliminary data.</text>
</comment>
<dbReference type="Proteomes" id="UP001229421">
    <property type="component" value="Unassembled WGS sequence"/>
</dbReference>
<dbReference type="AlphaFoldDB" id="A0AAD8KF12"/>
<sequence>MLHILFIKVYEVDTLSRSRFNNSSTSPKIISSKNLLLVIALKKKALYQSKSTKNIAIIGFVILEAANIL</sequence>
<organism evidence="1 2">
    <name type="scientific">Tagetes erecta</name>
    <name type="common">African marigold</name>
    <dbReference type="NCBI Taxonomy" id="13708"/>
    <lineage>
        <taxon>Eukaryota</taxon>
        <taxon>Viridiplantae</taxon>
        <taxon>Streptophyta</taxon>
        <taxon>Embryophyta</taxon>
        <taxon>Tracheophyta</taxon>
        <taxon>Spermatophyta</taxon>
        <taxon>Magnoliopsida</taxon>
        <taxon>eudicotyledons</taxon>
        <taxon>Gunneridae</taxon>
        <taxon>Pentapetalae</taxon>
        <taxon>asterids</taxon>
        <taxon>campanulids</taxon>
        <taxon>Asterales</taxon>
        <taxon>Asteraceae</taxon>
        <taxon>Asteroideae</taxon>
        <taxon>Heliantheae alliance</taxon>
        <taxon>Tageteae</taxon>
        <taxon>Tagetes</taxon>
    </lineage>
</organism>
<gene>
    <name evidence="1" type="ORF">QVD17_28426</name>
</gene>
<protein>
    <submittedName>
        <fullName evidence="1">Uncharacterized protein</fullName>
    </submittedName>
</protein>
<reference evidence="1" key="1">
    <citation type="journal article" date="2023" name="bioRxiv">
        <title>Improved chromosome-level genome assembly for marigold (Tagetes erecta).</title>
        <authorList>
            <person name="Jiang F."/>
            <person name="Yuan L."/>
            <person name="Wang S."/>
            <person name="Wang H."/>
            <person name="Xu D."/>
            <person name="Wang A."/>
            <person name="Fan W."/>
        </authorList>
    </citation>
    <scope>NUCLEOTIDE SEQUENCE</scope>
    <source>
        <strain evidence="1">WSJ</strain>
        <tissue evidence="1">Leaf</tissue>
    </source>
</reference>
<evidence type="ECO:0000313" key="1">
    <source>
        <dbReference type="EMBL" id="KAK1419262.1"/>
    </source>
</evidence>